<proteinExistence type="predicted"/>
<protein>
    <recommendedName>
        <fullName evidence="3">Polyketide cyclase/dehydrase</fullName>
    </recommendedName>
</protein>
<organism evidence="1 2">
    <name type="scientific">Planobispora longispora</name>
    <dbReference type="NCBI Taxonomy" id="28887"/>
    <lineage>
        <taxon>Bacteria</taxon>
        <taxon>Bacillati</taxon>
        <taxon>Actinomycetota</taxon>
        <taxon>Actinomycetes</taxon>
        <taxon>Streptosporangiales</taxon>
        <taxon>Streptosporangiaceae</taxon>
        <taxon>Planobispora</taxon>
    </lineage>
</organism>
<sequence>MGAHSTNYAPLMKPMSFERTIAAPVESVWAALTDIPRRAELFSKIDVVEPLTDGPFGLGTRWRETRTVYGQSSSANVEVVELDAPHRFLTESVVGPRSTMEYVLLPARDGASTTVRVTSETTGGSLIYKIGEALGRSRITQCIVENNTQDLIDLAHDCESRRAS</sequence>
<evidence type="ECO:0000313" key="2">
    <source>
        <dbReference type="Proteomes" id="UP000616724"/>
    </source>
</evidence>
<keyword evidence="2" id="KW-1185">Reference proteome</keyword>
<name>A0A8J3W449_9ACTN</name>
<dbReference type="CDD" id="cd07812">
    <property type="entry name" value="SRPBCC"/>
    <property type="match status" value="1"/>
</dbReference>
<dbReference type="AlphaFoldDB" id="A0A8J3W449"/>
<evidence type="ECO:0008006" key="3">
    <source>
        <dbReference type="Google" id="ProtNLM"/>
    </source>
</evidence>
<dbReference type="Proteomes" id="UP000616724">
    <property type="component" value="Unassembled WGS sequence"/>
</dbReference>
<accession>A0A8J3W449</accession>
<dbReference type="SUPFAM" id="SSF55961">
    <property type="entry name" value="Bet v1-like"/>
    <property type="match status" value="1"/>
</dbReference>
<dbReference type="InterPro" id="IPR023393">
    <property type="entry name" value="START-like_dom_sf"/>
</dbReference>
<dbReference type="EMBL" id="BOOH01000019">
    <property type="protein sequence ID" value="GIH76054.1"/>
    <property type="molecule type" value="Genomic_DNA"/>
</dbReference>
<dbReference type="Pfam" id="PF10604">
    <property type="entry name" value="Polyketide_cyc2"/>
    <property type="match status" value="1"/>
</dbReference>
<gene>
    <name evidence="1" type="ORF">Plo01_24830</name>
</gene>
<dbReference type="Gene3D" id="3.30.530.20">
    <property type="match status" value="1"/>
</dbReference>
<evidence type="ECO:0000313" key="1">
    <source>
        <dbReference type="EMBL" id="GIH76054.1"/>
    </source>
</evidence>
<dbReference type="InterPro" id="IPR019587">
    <property type="entry name" value="Polyketide_cyclase/dehydratase"/>
</dbReference>
<comment type="caution">
    <text evidence="1">The sequence shown here is derived from an EMBL/GenBank/DDBJ whole genome shotgun (WGS) entry which is preliminary data.</text>
</comment>
<reference evidence="1 2" key="1">
    <citation type="submission" date="2021-01" db="EMBL/GenBank/DDBJ databases">
        <title>Whole genome shotgun sequence of Planobispora longispora NBRC 13918.</title>
        <authorList>
            <person name="Komaki H."/>
            <person name="Tamura T."/>
        </authorList>
    </citation>
    <scope>NUCLEOTIDE SEQUENCE [LARGE SCALE GENOMIC DNA]</scope>
    <source>
        <strain evidence="1 2">NBRC 13918</strain>
    </source>
</reference>